<sequence>MNGYKIGLIVSMILSILCLLGTIIDYGGYIGFILMFVIIIPGFAGIHFTTKLIMKRYLKWSLLVVNYLFATTLTGWDVIHVFLRFIYK</sequence>
<protein>
    <submittedName>
        <fullName evidence="2">Uncharacterized protein</fullName>
    </submittedName>
</protein>
<organism evidence="2 3">
    <name type="scientific">Enterococcus mundtii</name>
    <dbReference type="NCBI Taxonomy" id="53346"/>
    <lineage>
        <taxon>Bacteria</taxon>
        <taxon>Bacillati</taxon>
        <taxon>Bacillota</taxon>
        <taxon>Bacilli</taxon>
        <taxon>Lactobacillales</taxon>
        <taxon>Enterococcaceae</taxon>
        <taxon>Enterococcus</taxon>
    </lineage>
</organism>
<feature type="transmembrane region" description="Helical" evidence="1">
    <location>
        <begin position="60"/>
        <end position="87"/>
    </location>
</feature>
<proteinExistence type="predicted"/>
<keyword evidence="1" id="KW-1133">Transmembrane helix</keyword>
<evidence type="ECO:0000313" key="3">
    <source>
        <dbReference type="Proteomes" id="UP000237934"/>
    </source>
</evidence>
<comment type="caution">
    <text evidence="2">The sequence shown here is derived from an EMBL/GenBank/DDBJ whole genome shotgun (WGS) entry which is preliminary data.</text>
</comment>
<evidence type="ECO:0000256" key="1">
    <source>
        <dbReference type="SAM" id="Phobius"/>
    </source>
</evidence>
<evidence type="ECO:0000313" key="2">
    <source>
        <dbReference type="EMBL" id="PQF25810.1"/>
    </source>
</evidence>
<gene>
    <name evidence="2" type="ORF">CUS89_00410</name>
</gene>
<keyword evidence="1" id="KW-0812">Transmembrane</keyword>
<accession>A0A2S7RZW1</accession>
<dbReference type="EMBL" id="PUAP01000002">
    <property type="protein sequence ID" value="PQF25810.1"/>
    <property type="molecule type" value="Genomic_DNA"/>
</dbReference>
<feature type="transmembrane region" description="Helical" evidence="1">
    <location>
        <begin position="7"/>
        <end position="24"/>
    </location>
</feature>
<feature type="transmembrane region" description="Helical" evidence="1">
    <location>
        <begin position="30"/>
        <end position="48"/>
    </location>
</feature>
<dbReference type="Proteomes" id="UP000237934">
    <property type="component" value="Unassembled WGS sequence"/>
</dbReference>
<keyword evidence="1" id="KW-0472">Membrane</keyword>
<dbReference type="AlphaFoldDB" id="A0A2S7RZW1"/>
<reference evidence="2 3" key="1">
    <citation type="journal article" date="2018" name="Pathog. Dis.">
        <title>Whole-genome sequencing based characterization of antimicrobial resistance in Enterococcus.</title>
        <authorList>
            <person name="Tyson G."/>
        </authorList>
    </citation>
    <scope>NUCLEOTIDE SEQUENCE [LARGE SCALE GENOMIC DNA]</scope>
    <source>
        <strain evidence="2 3">CVM N55263</strain>
    </source>
</reference>
<dbReference type="RefSeq" id="WP_104870598.1">
    <property type="nucleotide sequence ID" value="NZ_PUAP01000002.1"/>
</dbReference>
<name>A0A2S7RZW1_ENTMU</name>